<dbReference type="EMBL" id="CAJVQA010065789">
    <property type="protein sequence ID" value="CAG8831262.1"/>
    <property type="molecule type" value="Genomic_DNA"/>
</dbReference>
<organism evidence="1 2">
    <name type="scientific">Cetraspora pellucida</name>
    <dbReference type="NCBI Taxonomy" id="1433469"/>
    <lineage>
        <taxon>Eukaryota</taxon>
        <taxon>Fungi</taxon>
        <taxon>Fungi incertae sedis</taxon>
        <taxon>Mucoromycota</taxon>
        <taxon>Glomeromycotina</taxon>
        <taxon>Glomeromycetes</taxon>
        <taxon>Diversisporales</taxon>
        <taxon>Gigasporaceae</taxon>
        <taxon>Cetraspora</taxon>
    </lineage>
</organism>
<feature type="non-terminal residue" evidence="1">
    <location>
        <position position="1"/>
    </location>
</feature>
<sequence>NGLVLDKWYHIGYTISEDKRMTFYIDGVKVGFHNTESNIVFNKDSLKIGGTNFKGQM</sequence>
<name>A0A9N9KJK7_9GLOM</name>
<comment type="caution">
    <text evidence="1">The sequence shown here is derived from an EMBL/GenBank/DDBJ whole genome shotgun (WGS) entry which is preliminary data.</text>
</comment>
<gene>
    <name evidence="1" type="ORF">CPELLU_LOCUS20710</name>
</gene>
<dbReference type="Pfam" id="PF13385">
    <property type="entry name" value="Laminin_G_3"/>
    <property type="match status" value="1"/>
</dbReference>
<evidence type="ECO:0000313" key="1">
    <source>
        <dbReference type="EMBL" id="CAG8831262.1"/>
    </source>
</evidence>
<protein>
    <submittedName>
        <fullName evidence="1">16764_t:CDS:1</fullName>
    </submittedName>
</protein>
<dbReference type="AlphaFoldDB" id="A0A9N9KJK7"/>
<proteinExistence type="predicted"/>
<reference evidence="1" key="1">
    <citation type="submission" date="2021-06" db="EMBL/GenBank/DDBJ databases">
        <authorList>
            <person name="Kallberg Y."/>
            <person name="Tangrot J."/>
            <person name="Rosling A."/>
        </authorList>
    </citation>
    <scope>NUCLEOTIDE SEQUENCE</scope>
    <source>
        <strain evidence="1">FL966</strain>
    </source>
</reference>
<dbReference type="Gene3D" id="2.60.120.200">
    <property type="match status" value="1"/>
</dbReference>
<keyword evidence="2" id="KW-1185">Reference proteome</keyword>
<dbReference type="SUPFAM" id="SSF49899">
    <property type="entry name" value="Concanavalin A-like lectins/glucanases"/>
    <property type="match status" value="1"/>
</dbReference>
<dbReference type="Proteomes" id="UP000789759">
    <property type="component" value="Unassembled WGS sequence"/>
</dbReference>
<evidence type="ECO:0000313" key="2">
    <source>
        <dbReference type="Proteomes" id="UP000789759"/>
    </source>
</evidence>
<accession>A0A9N9KJK7</accession>
<dbReference type="OrthoDB" id="2321210at2759"/>
<dbReference type="InterPro" id="IPR013320">
    <property type="entry name" value="ConA-like_dom_sf"/>
</dbReference>
<feature type="non-terminal residue" evidence="1">
    <location>
        <position position="57"/>
    </location>
</feature>